<dbReference type="KEGG" id="pfj:MYCFIDRAFT_193880"/>
<sequence>MAPKNSSGPSSSKSTMTPKNSSGLSPPKPTMTPAEKLAQNAPQLKSHFDQAIQAGRPNLLTPVSLPDAHAHTLACYLRDMVIDRRFVYLKGRNKLQDLGIELQSEHEFPGDRGYPTSHEDLVYPMASDRAGSYAMMMLQQVVGFNQSIVTIEAHLEQLRIQREMQQGQQEGQQKGKQPAGKQQETGGQANAQEEQ</sequence>
<feature type="compositionally biased region" description="Low complexity" evidence="1">
    <location>
        <begin position="1"/>
        <end position="22"/>
    </location>
</feature>
<organism evidence="2 3">
    <name type="scientific">Pseudocercospora fijiensis (strain CIRAD86)</name>
    <name type="common">Black leaf streak disease fungus</name>
    <name type="synonym">Mycosphaerella fijiensis</name>
    <dbReference type="NCBI Taxonomy" id="383855"/>
    <lineage>
        <taxon>Eukaryota</taxon>
        <taxon>Fungi</taxon>
        <taxon>Dikarya</taxon>
        <taxon>Ascomycota</taxon>
        <taxon>Pezizomycotina</taxon>
        <taxon>Dothideomycetes</taxon>
        <taxon>Dothideomycetidae</taxon>
        <taxon>Mycosphaerellales</taxon>
        <taxon>Mycosphaerellaceae</taxon>
        <taxon>Pseudocercospora</taxon>
    </lineage>
</organism>
<evidence type="ECO:0000313" key="2">
    <source>
        <dbReference type="EMBL" id="EME85620.1"/>
    </source>
</evidence>
<feature type="compositionally biased region" description="Low complexity" evidence="1">
    <location>
        <begin position="163"/>
        <end position="184"/>
    </location>
</feature>
<feature type="region of interest" description="Disordered" evidence="1">
    <location>
        <begin position="1"/>
        <end position="34"/>
    </location>
</feature>
<dbReference type="VEuPathDB" id="FungiDB:MYCFIDRAFT_193880"/>
<dbReference type="HOGENOM" id="CLU_1396897_0_0_1"/>
<protein>
    <submittedName>
        <fullName evidence="2">Uncharacterized protein</fullName>
    </submittedName>
</protein>
<evidence type="ECO:0000256" key="1">
    <source>
        <dbReference type="SAM" id="MobiDB-lite"/>
    </source>
</evidence>
<evidence type="ECO:0000313" key="3">
    <source>
        <dbReference type="Proteomes" id="UP000016932"/>
    </source>
</evidence>
<feature type="compositionally biased region" description="Polar residues" evidence="1">
    <location>
        <begin position="185"/>
        <end position="195"/>
    </location>
</feature>
<dbReference type="EMBL" id="KB446556">
    <property type="protein sequence ID" value="EME85620.1"/>
    <property type="molecule type" value="Genomic_DNA"/>
</dbReference>
<dbReference type="GeneID" id="19335359"/>
<keyword evidence="3" id="KW-1185">Reference proteome</keyword>
<reference evidence="2 3" key="1">
    <citation type="journal article" date="2012" name="PLoS Pathog.">
        <title>Diverse lifestyles and strategies of plant pathogenesis encoded in the genomes of eighteen Dothideomycetes fungi.</title>
        <authorList>
            <person name="Ohm R.A."/>
            <person name="Feau N."/>
            <person name="Henrissat B."/>
            <person name="Schoch C.L."/>
            <person name="Horwitz B.A."/>
            <person name="Barry K.W."/>
            <person name="Condon B.J."/>
            <person name="Copeland A.C."/>
            <person name="Dhillon B."/>
            <person name="Glaser F."/>
            <person name="Hesse C.N."/>
            <person name="Kosti I."/>
            <person name="LaButti K."/>
            <person name="Lindquist E.A."/>
            <person name="Lucas S."/>
            <person name="Salamov A.A."/>
            <person name="Bradshaw R.E."/>
            <person name="Ciuffetti L."/>
            <person name="Hamelin R.C."/>
            <person name="Kema G.H.J."/>
            <person name="Lawrence C."/>
            <person name="Scott J.A."/>
            <person name="Spatafora J.W."/>
            <person name="Turgeon B.G."/>
            <person name="de Wit P.J.G.M."/>
            <person name="Zhong S."/>
            <person name="Goodwin S.B."/>
            <person name="Grigoriev I.V."/>
        </authorList>
    </citation>
    <scope>NUCLEOTIDE SEQUENCE [LARGE SCALE GENOMIC DNA]</scope>
    <source>
        <strain evidence="2 3">CIRAD86</strain>
    </source>
</reference>
<accession>M2Z756</accession>
<dbReference type="RefSeq" id="XP_007923172.1">
    <property type="nucleotide sequence ID" value="XM_007924981.1"/>
</dbReference>
<gene>
    <name evidence="2" type="ORF">MYCFIDRAFT_193880</name>
</gene>
<feature type="region of interest" description="Disordered" evidence="1">
    <location>
        <begin position="162"/>
        <end position="195"/>
    </location>
</feature>
<dbReference type="AlphaFoldDB" id="M2Z756"/>
<proteinExistence type="predicted"/>
<dbReference type="Proteomes" id="UP000016932">
    <property type="component" value="Unassembled WGS sequence"/>
</dbReference>
<name>M2Z756_PSEFD</name>